<evidence type="ECO:0000256" key="2">
    <source>
        <dbReference type="ARBA" id="ARBA00022448"/>
    </source>
</evidence>
<dbReference type="InterPro" id="IPR048627">
    <property type="entry name" value="Sec10_HB"/>
</dbReference>
<dbReference type="PANTHER" id="PTHR12100">
    <property type="entry name" value="SEC10"/>
    <property type="match status" value="1"/>
</dbReference>
<dbReference type="OrthoDB" id="125856at2759"/>
<evidence type="ECO:0000313" key="8">
    <source>
        <dbReference type="Proteomes" id="UP000693981"/>
    </source>
</evidence>
<comment type="caution">
    <text evidence="7">The sequence shown here is derived from an EMBL/GenBank/DDBJ whole genome shotgun (WGS) entry which is preliminary data.</text>
</comment>
<evidence type="ECO:0000259" key="6">
    <source>
        <dbReference type="Pfam" id="PF20667"/>
    </source>
</evidence>
<keyword evidence="2" id="KW-0813">Transport</keyword>
<evidence type="ECO:0000313" key="7">
    <source>
        <dbReference type="EMBL" id="KAG7399979.1"/>
    </source>
</evidence>
<dbReference type="GO" id="GO:0006893">
    <property type="term" value="P:Golgi to plasma membrane transport"/>
    <property type="evidence" value="ECO:0007669"/>
    <property type="project" value="TreeGrafter"/>
</dbReference>
<dbReference type="Pfam" id="PF07393">
    <property type="entry name" value="Sec10_HB"/>
    <property type="match status" value="2"/>
</dbReference>
<evidence type="ECO:0000256" key="1">
    <source>
        <dbReference type="ARBA" id="ARBA00006572"/>
    </source>
</evidence>
<feature type="domain" description="Exocyst complex component Sec10-like alpha-helical bundle" evidence="5">
    <location>
        <begin position="342"/>
        <end position="603"/>
    </location>
</feature>
<keyword evidence="8" id="KW-1185">Reference proteome</keyword>
<accession>A0A8T1X843</accession>
<dbReference type="Proteomes" id="UP000693981">
    <property type="component" value="Unassembled WGS sequence"/>
</dbReference>
<dbReference type="AlphaFoldDB" id="A0A8T1X843"/>
<dbReference type="Pfam" id="PF20667">
    <property type="entry name" value="Sec10_N"/>
    <property type="match status" value="1"/>
</dbReference>
<protein>
    <submittedName>
        <fullName evidence="7">Exocyst complex component 5</fullName>
    </submittedName>
</protein>
<evidence type="ECO:0000259" key="5">
    <source>
        <dbReference type="Pfam" id="PF07393"/>
    </source>
</evidence>
<organism evidence="7 8">
    <name type="scientific">Phytophthora boehmeriae</name>
    <dbReference type="NCBI Taxonomy" id="109152"/>
    <lineage>
        <taxon>Eukaryota</taxon>
        <taxon>Sar</taxon>
        <taxon>Stramenopiles</taxon>
        <taxon>Oomycota</taxon>
        <taxon>Peronosporomycetes</taxon>
        <taxon>Peronosporales</taxon>
        <taxon>Peronosporaceae</taxon>
        <taxon>Phytophthora</taxon>
    </lineage>
</organism>
<dbReference type="InterPro" id="IPR009976">
    <property type="entry name" value="Sec10-like"/>
</dbReference>
<evidence type="ECO:0000256" key="3">
    <source>
        <dbReference type="ARBA" id="ARBA00022483"/>
    </source>
</evidence>
<feature type="domain" description="Exocyst complex component Sec10-like alpha-helical bundle" evidence="5">
    <location>
        <begin position="198"/>
        <end position="322"/>
    </location>
</feature>
<dbReference type="GO" id="GO:0000145">
    <property type="term" value="C:exocyst"/>
    <property type="evidence" value="ECO:0007669"/>
    <property type="project" value="TreeGrafter"/>
</dbReference>
<keyword evidence="4" id="KW-0175">Coiled coil</keyword>
<gene>
    <name evidence="7" type="primary">EXOC5</name>
    <name evidence="7" type="ORF">PHYBOEH_007499</name>
</gene>
<name>A0A8T1X843_9STRA</name>
<dbReference type="InterPro" id="IPR048625">
    <property type="entry name" value="Sec10_N"/>
</dbReference>
<dbReference type="PANTHER" id="PTHR12100:SF0">
    <property type="entry name" value="EXOCYST COMPLEX COMPONENT 5"/>
    <property type="match status" value="1"/>
</dbReference>
<dbReference type="EMBL" id="JAGDFL010000041">
    <property type="protein sequence ID" value="KAG7399979.1"/>
    <property type="molecule type" value="Genomic_DNA"/>
</dbReference>
<feature type="domain" description="Exocyst complex component Sec10 N-terminal" evidence="6">
    <location>
        <begin position="78"/>
        <end position="186"/>
    </location>
</feature>
<sequence length="620" mass="69759">MTGHSSVPGPSAELEKLLAAAIHTNEAHARVYNAETMVDELLSSTWEPIAEPTRRHSTRHASFTQQTTSLNALQTVLSDSIKRLVEHRKAVSSRIAELEHDSRRVSSKFQEGLAKPDQLLMHICAQMEDLEERFSKVSSTAVLIGDKLSTLDDERSRVLETDELMEALLALNDPSSKLIKSSNRLFNTLHDSNQLHEASRIVKKMSVFSSELSSPTIAYAVAEIERLSQTIENNLLTEFSNEQERRNVAGMHKCAQSLIEYNDKEKVADRYVWNVMCDRLAKAAGELAVSSLDPIEDLDALFTKILSICQEQFPVIDDVFPATSCDSIRELLIERSELRGELITKVFSSFAASFGDQYLGKMLELTREILQEQRLTPDSALQFFIVLEALLKQINFLDEQFSSLIASSLENSPTQLTICEESKRKCLSKLESSISAGLQQSLIVIEKTVTQILTANQGKGDFVGGQLNMSLSSSKACQKCTELFQPLIDTVCRVLIEENRNRFIIALVRSFMELYLQHLRKFRFDPDGACMLLRDVSEYRQVFRSPSLPTAVDDTFDLLHEIANLFALPPENLGGFVREGKLATLNKQTLHGIVKRRWDYKTNSEKIAASLKDSMKDVKE</sequence>
<keyword evidence="3" id="KW-0268">Exocytosis</keyword>
<proteinExistence type="inferred from homology"/>
<evidence type="ECO:0000256" key="4">
    <source>
        <dbReference type="ARBA" id="ARBA00023054"/>
    </source>
</evidence>
<comment type="similarity">
    <text evidence="1">Belongs to the SEC10 family.</text>
</comment>
<dbReference type="GO" id="GO:0006887">
    <property type="term" value="P:exocytosis"/>
    <property type="evidence" value="ECO:0007669"/>
    <property type="project" value="UniProtKB-KW"/>
</dbReference>
<reference evidence="7" key="1">
    <citation type="submission" date="2021-02" db="EMBL/GenBank/DDBJ databases">
        <authorList>
            <person name="Palmer J.M."/>
        </authorList>
    </citation>
    <scope>NUCLEOTIDE SEQUENCE</scope>
    <source>
        <strain evidence="7">SCRP23</strain>
    </source>
</reference>